<accession>A0AAD3CRS1</accession>
<name>A0AAD3CRS1_9STRA</name>
<evidence type="ECO:0000313" key="1">
    <source>
        <dbReference type="EMBL" id="GFH50698.1"/>
    </source>
</evidence>
<dbReference type="AlphaFoldDB" id="A0AAD3CRS1"/>
<dbReference type="EMBL" id="BLLK01000040">
    <property type="protein sequence ID" value="GFH50698.1"/>
    <property type="molecule type" value="Genomic_DNA"/>
</dbReference>
<gene>
    <name evidence="1" type="ORF">CTEN210_07174</name>
</gene>
<sequence length="179" mass="20843">MILLREVFTEEAGRSLLHEVILHQPNHFNLFLSWFPWMYCLRDENGNMVFEMLFISGTDILKKNPALWGNPNDAEKALVANHFSAVIPSAAVPRRSKRLRIHNRGRSLRNGMYFCKDNGNQSEFESDLASHGEAKTLDHVQQEINERDEFPLLHQIIEHQPNYFNISKSHEFLHSTTMI</sequence>
<dbReference type="Proteomes" id="UP001054902">
    <property type="component" value="Unassembled WGS sequence"/>
</dbReference>
<reference evidence="1 2" key="1">
    <citation type="journal article" date="2021" name="Sci. Rep.">
        <title>The genome of the diatom Chaetoceros tenuissimus carries an ancient integrated fragment of an extant virus.</title>
        <authorList>
            <person name="Hongo Y."/>
            <person name="Kimura K."/>
            <person name="Takaki Y."/>
            <person name="Yoshida Y."/>
            <person name="Baba S."/>
            <person name="Kobayashi G."/>
            <person name="Nagasaki K."/>
            <person name="Hano T."/>
            <person name="Tomaru Y."/>
        </authorList>
    </citation>
    <scope>NUCLEOTIDE SEQUENCE [LARGE SCALE GENOMIC DNA]</scope>
    <source>
        <strain evidence="1 2">NIES-3715</strain>
    </source>
</reference>
<protein>
    <submittedName>
        <fullName evidence="1">Uncharacterized protein</fullName>
    </submittedName>
</protein>
<evidence type="ECO:0000313" key="2">
    <source>
        <dbReference type="Proteomes" id="UP001054902"/>
    </source>
</evidence>
<comment type="caution">
    <text evidence="1">The sequence shown here is derived from an EMBL/GenBank/DDBJ whole genome shotgun (WGS) entry which is preliminary data.</text>
</comment>
<keyword evidence="2" id="KW-1185">Reference proteome</keyword>
<organism evidence="1 2">
    <name type="scientific">Chaetoceros tenuissimus</name>
    <dbReference type="NCBI Taxonomy" id="426638"/>
    <lineage>
        <taxon>Eukaryota</taxon>
        <taxon>Sar</taxon>
        <taxon>Stramenopiles</taxon>
        <taxon>Ochrophyta</taxon>
        <taxon>Bacillariophyta</taxon>
        <taxon>Coscinodiscophyceae</taxon>
        <taxon>Chaetocerotophycidae</taxon>
        <taxon>Chaetocerotales</taxon>
        <taxon>Chaetocerotaceae</taxon>
        <taxon>Chaetoceros</taxon>
    </lineage>
</organism>
<proteinExistence type="predicted"/>